<dbReference type="AlphaFoldDB" id="A0AA37W931"/>
<comment type="caution">
    <text evidence="4">The sequence shown here is derived from an EMBL/GenBank/DDBJ whole genome shotgun (WGS) entry which is preliminary data.</text>
</comment>
<keyword evidence="1" id="KW-0677">Repeat</keyword>
<dbReference type="InterPro" id="IPR011990">
    <property type="entry name" value="TPR-like_helical_dom_sf"/>
</dbReference>
<accession>A0AA37W931</accession>
<name>A0AA37W931_9GAMM</name>
<dbReference type="SUPFAM" id="SSF48452">
    <property type="entry name" value="TPR-like"/>
    <property type="match status" value="3"/>
</dbReference>
<dbReference type="PANTHER" id="PTHR44943">
    <property type="entry name" value="CELLULOSE SYNTHASE OPERON PROTEIN C"/>
    <property type="match status" value="1"/>
</dbReference>
<organism evidence="4 5">
    <name type="scientific">Litoribrevibacter albus</name>
    <dbReference type="NCBI Taxonomy" id="1473156"/>
    <lineage>
        <taxon>Bacteria</taxon>
        <taxon>Pseudomonadati</taxon>
        <taxon>Pseudomonadota</taxon>
        <taxon>Gammaproteobacteria</taxon>
        <taxon>Oceanospirillales</taxon>
        <taxon>Oceanospirillaceae</taxon>
        <taxon>Litoribrevibacter</taxon>
    </lineage>
</organism>
<reference evidence="4" key="1">
    <citation type="journal article" date="2014" name="Int. J. Syst. Evol. Microbiol.">
        <title>Complete genome sequence of Corynebacterium casei LMG S-19264T (=DSM 44701T), isolated from a smear-ripened cheese.</title>
        <authorList>
            <consortium name="US DOE Joint Genome Institute (JGI-PGF)"/>
            <person name="Walter F."/>
            <person name="Albersmeier A."/>
            <person name="Kalinowski J."/>
            <person name="Ruckert C."/>
        </authorList>
    </citation>
    <scope>NUCLEOTIDE SEQUENCE</scope>
    <source>
        <strain evidence="4">NBRC 110071</strain>
    </source>
</reference>
<dbReference type="Proteomes" id="UP001161389">
    <property type="component" value="Unassembled WGS sequence"/>
</dbReference>
<dbReference type="Gene3D" id="1.25.40.10">
    <property type="entry name" value="Tetratricopeptide repeat domain"/>
    <property type="match status" value="3"/>
</dbReference>
<feature type="repeat" description="TPR" evidence="3">
    <location>
        <begin position="216"/>
        <end position="249"/>
    </location>
</feature>
<gene>
    <name evidence="4" type="ORF">GCM10007876_27100</name>
</gene>
<feature type="repeat" description="TPR" evidence="3">
    <location>
        <begin position="139"/>
        <end position="172"/>
    </location>
</feature>
<evidence type="ECO:0000256" key="1">
    <source>
        <dbReference type="ARBA" id="ARBA00022737"/>
    </source>
</evidence>
<keyword evidence="2 3" id="KW-0802">TPR repeat</keyword>
<proteinExistence type="predicted"/>
<evidence type="ECO:0000313" key="4">
    <source>
        <dbReference type="EMBL" id="GLQ32231.1"/>
    </source>
</evidence>
<dbReference type="RefSeq" id="WP_284382147.1">
    <property type="nucleotide sequence ID" value="NZ_BSNM01000015.1"/>
</dbReference>
<dbReference type="InterPro" id="IPR019734">
    <property type="entry name" value="TPR_rpt"/>
</dbReference>
<sequence length="1119" mass="127932">MKPLIRILPIKEKKRELLTIGDITALESLLGSMSVELTKLYPVFLNDVMLEVSLKQHGLQVLIEQASQIPDRQLASYTRGALYTLAGSPTDALHALASSLESKEGDPLSCIYAARSCVQKGLLKEAAQLYEAAGDYRLPESWLELAKVYNSLGYYPRAHECFEKAFEVFNDDETLLSLIVFLRDRLRMEEQFRSSYQQRLLILLDVSMSELQDREAELLGMKADVAYIRGDDQEAESLYREALNLDPNNLSAEVNLSYCLLRQSKFEEGWALNSNRTAVASNAVLQYEGLSLLPKWEGQCLKNKTMLVLSEQGVGDQILFVRYLLLLQSRFVLKDIVCIVEPRIASLFEFSDFGKVRFVSVDSTKLNAQGFDYYSYLGDLPRNLGAGTDATLFKSEQYIYAHRTRVHEYRDKYFKLFGNKKKIGITWKSSSRLSGDRKNLELASMAPLFELENVQWICLQYGDVSEDLYKLNTAFETNIYVDETVDLTNNLALSAVQIMALDLVVTVSNATAHLCGALGVDCLLLTSKSPMWYWGGDGEKSVFYPSISIYRQKEHNQWLEVVERVKKTISENYTSVTSKNTISDVELHKAFTAGKYQQIIERLSGEPVASLTFAQKLLLANSFLKEGFPTEVTRVLDYCSIEEKHSEETLLLYAKVGIYKKQFAQAETILNSIVQNERTVNWYLVYIDLFLSQEIHNPSVEHAWKTLLKISSSDQDLDALVVYFSEVVKKIGQEQYFNVVKFNMLKQMLEDFDRSFGKRNPVVNCFLKAEMYNLEGQPEKAIAYYEKAIKIKPELKQRFTNTLGYCFLRVGEFKKGFQLVEERLMLDKRLTRSDSLTYEYEKLKHKHLNKSKGKVLLITSEQGLGDQLLGLQFVRKLQTYFKGKVVLKVDSKLLPVVKETFSDLLYVGSDLDQLPENILSQIDYQLPIASISALIPEIFENYTPVDQIIKANPERVQFYRNKYKERFGDKKLIGVSWRSASPTWKGRKDMNLDDFKPLLSAEDIQCISIQYSDVKSEIDDFNAANGVSLFLDESFDATNDLKELFCQIAALDAVVTISNVNAHFAGGLNIPVHLLVKKMCLWHWHANTSQSMWYPSMTIHREREFNEWGQVMAELVNEL</sequence>
<keyword evidence="5" id="KW-1185">Reference proteome</keyword>
<dbReference type="PANTHER" id="PTHR44943:SF8">
    <property type="entry name" value="TPR REPEAT-CONTAINING PROTEIN MJ0263"/>
    <property type="match status" value="1"/>
</dbReference>
<protein>
    <recommendedName>
        <fullName evidence="6">Tetratricopeptide repeat protein</fullName>
    </recommendedName>
</protein>
<dbReference type="Pfam" id="PF13181">
    <property type="entry name" value="TPR_8"/>
    <property type="match status" value="3"/>
</dbReference>
<dbReference type="EMBL" id="BSNM01000015">
    <property type="protein sequence ID" value="GLQ32231.1"/>
    <property type="molecule type" value="Genomic_DNA"/>
</dbReference>
<evidence type="ECO:0000313" key="5">
    <source>
        <dbReference type="Proteomes" id="UP001161389"/>
    </source>
</evidence>
<feature type="repeat" description="TPR" evidence="3">
    <location>
        <begin position="762"/>
        <end position="795"/>
    </location>
</feature>
<dbReference type="PROSITE" id="PS50005">
    <property type="entry name" value="TPR"/>
    <property type="match status" value="3"/>
</dbReference>
<evidence type="ECO:0000256" key="2">
    <source>
        <dbReference type="ARBA" id="ARBA00022803"/>
    </source>
</evidence>
<dbReference type="SMART" id="SM00028">
    <property type="entry name" value="TPR"/>
    <property type="match status" value="3"/>
</dbReference>
<evidence type="ECO:0000256" key="3">
    <source>
        <dbReference type="PROSITE-ProRule" id="PRU00339"/>
    </source>
</evidence>
<dbReference type="SUPFAM" id="SSF53756">
    <property type="entry name" value="UDP-Glycosyltransferase/glycogen phosphorylase"/>
    <property type="match status" value="2"/>
</dbReference>
<reference evidence="4" key="2">
    <citation type="submission" date="2023-01" db="EMBL/GenBank/DDBJ databases">
        <title>Draft genome sequence of Litoribrevibacter albus strain NBRC 110071.</title>
        <authorList>
            <person name="Sun Q."/>
            <person name="Mori K."/>
        </authorList>
    </citation>
    <scope>NUCLEOTIDE SEQUENCE</scope>
    <source>
        <strain evidence="4">NBRC 110071</strain>
    </source>
</reference>
<evidence type="ECO:0008006" key="6">
    <source>
        <dbReference type="Google" id="ProtNLM"/>
    </source>
</evidence>
<dbReference type="InterPro" id="IPR051685">
    <property type="entry name" value="Ycf3/AcsC/BcsC/TPR_MFPF"/>
</dbReference>